<name>A0ACC0CML1_9PEZI</name>
<keyword evidence="2" id="KW-1185">Reference proteome</keyword>
<organism evidence="1 2">
    <name type="scientific">Hypoxylon rubiginosum</name>
    <dbReference type="NCBI Taxonomy" id="110542"/>
    <lineage>
        <taxon>Eukaryota</taxon>
        <taxon>Fungi</taxon>
        <taxon>Dikarya</taxon>
        <taxon>Ascomycota</taxon>
        <taxon>Pezizomycotina</taxon>
        <taxon>Sordariomycetes</taxon>
        <taxon>Xylariomycetidae</taxon>
        <taxon>Xylariales</taxon>
        <taxon>Hypoxylaceae</taxon>
        <taxon>Hypoxylon</taxon>
    </lineage>
</organism>
<dbReference type="EMBL" id="MU394388">
    <property type="protein sequence ID" value="KAI6081703.1"/>
    <property type="molecule type" value="Genomic_DNA"/>
</dbReference>
<gene>
    <name evidence="1" type="ORF">F4821DRAFT_18756</name>
</gene>
<dbReference type="Proteomes" id="UP001497680">
    <property type="component" value="Unassembled WGS sequence"/>
</dbReference>
<protein>
    <submittedName>
        <fullName evidence="1">Uncharacterized protein</fullName>
    </submittedName>
</protein>
<reference evidence="1 2" key="1">
    <citation type="journal article" date="2022" name="New Phytol.">
        <title>Ecological generalism drives hyperdiversity of secondary metabolite gene clusters in xylarialean endophytes.</title>
        <authorList>
            <person name="Franco M.E.E."/>
            <person name="Wisecaver J.H."/>
            <person name="Arnold A.E."/>
            <person name="Ju Y.M."/>
            <person name="Slot J.C."/>
            <person name="Ahrendt S."/>
            <person name="Moore L.P."/>
            <person name="Eastman K.E."/>
            <person name="Scott K."/>
            <person name="Konkel Z."/>
            <person name="Mondo S.J."/>
            <person name="Kuo A."/>
            <person name="Hayes R.D."/>
            <person name="Haridas S."/>
            <person name="Andreopoulos B."/>
            <person name="Riley R."/>
            <person name="LaButti K."/>
            <person name="Pangilinan J."/>
            <person name="Lipzen A."/>
            <person name="Amirebrahimi M."/>
            <person name="Yan J."/>
            <person name="Adam C."/>
            <person name="Keymanesh K."/>
            <person name="Ng V."/>
            <person name="Louie K."/>
            <person name="Northen T."/>
            <person name="Drula E."/>
            <person name="Henrissat B."/>
            <person name="Hsieh H.M."/>
            <person name="Youens-Clark K."/>
            <person name="Lutzoni F."/>
            <person name="Miadlikowska J."/>
            <person name="Eastwood D.C."/>
            <person name="Hamelin R.C."/>
            <person name="Grigoriev I.V."/>
            <person name="U'Ren J.M."/>
        </authorList>
    </citation>
    <scope>NUCLEOTIDE SEQUENCE [LARGE SCALE GENOMIC DNA]</scope>
    <source>
        <strain evidence="1 2">ER1909</strain>
    </source>
</reference>
<sequence>MATGSANGSPVRPSIEAPREHIIHGALNNDDHSVSRSSSRNHRTLSAERLFLPSPISPNGMGNEHLAHQSQYQPLINSSISNESNTDGSTHHPSTTHLHPSEPAAPAESTTTLQGAANATSISLGQPDDEQLWTSFWLRRRTQAGFFILFTCSWIAVVLVMHYNILENGFSLTVSSNRYSWTYGPTVILTIFVSLWRQVDYNCKLHQPWEEMRKGPSTSNRTVLLDYISPIQVTSLSRALSNKHWAVSASILGFLILKGIVVASTTLLVPSITTFSGAFPFTINTKFDAIDYVGTLTQNDLYLGDNNAPSYRMINDTAVTVYQGLSLSKSESPTNIQDGMVFQTFNYTSDNSNLTSLTGSVQAFTPNITCEDASVATINNDLVYGDIAIDSPSCSDTLMWSSFDSGWVDGYKQYQALRVNCSADGTRDDSDGVVIDEETASDLRLLLLATELRDTGEIKDDYTVWDIVRSTAVICKIDYFIQDVAWTKSPTEDSLALKPLHDSGSNYHLPGLSGIQLGEIVFSLVHNPWYLLDGGFDPMFKLMRLSWRSPMEIDFFNASNIKDSFVTAFGGLACQLAQLEFLIPDRTLAEGEILYTENRLHIQLISAWLMIAGFILLSLIAVSMVLTAPRFTHSQDPALLASYGIVLASSQSMQTLLENTGSLRTSELTKWMQNMKFNTAITSDGAFCLEARTQQELLYQTPNTNTPKIETSPKSELELGRTPNDMKVKKGTWVPLFAGMPMVLLTLLLPLFAIVALEILYQQSERNNGIADADNTAVYYVRYPSSIAALLIATLFDSLDFTISAFAPFNSLRSKAVSIKRGLVTNLLEVMPPVALFYALMDQYFGAVLSILAALVGSTLTIIVSGLWVVDPSVIISTEITATATNTWDLSWPNSSYNDAAASEQLPGILANSSSTPPGIWDNLVFPDITDIIMSQEDMADHPKLNMSDPNAQKSLTYSLNLPALRPKLRCEPVTKLDTEINDKDSTRTIRARYPLPHYCRGGPGGNLTYGRMDIELRSDEAWLGYFVDLHMGPWDENNPEYTEIKAGLLDMETSVSTDQPDNPDGCPSIGIIFGRTENEYAPIENLTGLYCFQEIQQVETSILFDYDGSSEKQTTIKFGESNIRSPPLVNESTAVLLTNGTQGIDSFHYRIIEHFADVPTYWISPHDPSNNMYYYDLNSFFMTVAFALDMPPLDAMLGPTNTQVLIDAVERLYQKYMVLVINSPIFRKPLSDSTNQPRQQKQQQQIVGSVSTTVSRHKIDFVSKLILQVFLATMTVLGGLGFLLTNIRGTLPRNPFSIASLMSLFAGSQFCKRNNLPAGAEWMSRRELAKAFRGWRFSLGWWEVPNTTRVLVDDLLETNEGEETLRFGIGIGSPKYRGYARKGDKAE</sequence>
<proteinExistence type="predicted"/>
<evidence type="ECO:0000313" key="2">
    <source>
        <dbReference type="Proteomes" id="UP001497680"/>
    </source>
</evidence>
<evidence type="ECO:0000313" key="1">
    <source>
        <dbReference type="EMBL" id="KAI6081703.1"/>
    </source>
</evidence>
<accession>A0ACC0CML1</accession>
<comment type="caution">
    <text evidence="1">The sequence shown here is derived from an EMBL/GenBank/DDBJ whole genome shotgun (WGS) entry which is preliminary data.</text>
</comment>